<feature type="transmembrane region" description="Helical" evidence="1">
    <location>
        <begin position="133"/>
        <end position="155"/>
    </location>
</feature>
<feature type="transmembrane region" description="Helical" evidence="1">
    <location>
        <begin position="79"/>
        <end position="100"/>
    </location>
</feature>
<feature type="transmembrane region" description="Helical" evidence="1">
    <location>
        <begin position="53"/>
        <end position="73"/>
    </location>
</feature>
<dbReference type="PIRSF" id="PIRSF009160">
    <property type="entry name" value="UCP009160"/>
    <property type="match status" value="1"/>
</dbReference>
<evidence type="ECO:0000313" key="3">
    <source>
        <dbReference type="Proteomes" id="UP000622552"/>
    </source>
</evidence>
<dbReference type="InterPro" id="IPR010539">
    <property type="entry name" value="BaxI_1-like"/>
</dbReference>
<comment type="caution">
    <text evidence="2">The sequence shown here is derived from an EMBL/GenBank/DDBJ whole genome shotgun (WGS) entry which is preliminary data.</text>
</comment>
<evidence type="ECO:0000256" key="1">
    <source>
        <dbReference type="SAM" id="Phobius"/>
    </source>
</evidence>
<sequence>MRPELKSSNGALGRVVAGAVQDRNSYTQPGYPAPYGAPGYGAPEVRTMTMDDVVVRTVILLAVTGAAGAFSWTLLPDALALPVVLGAALIGLVLGLVISFKRVTNPFVISAYAVTQGLVLGIFSRIFESFYHGIVLQAVVATFGIFFGMAMLYKFKVIRNSPRFTKVIVGATIGLVGLMLVNLVAYFFSDNGIGIRAGMTGKVGWLPIVFSLVVIVVAALSFVIDFDMIEQGIRYGMPEKYAWAMGFGLLVGLIWLYMEVLRMLSYLRR</sequence>
<keyword evidence="1" id="KW-0472">Membrane</keyword>
<feature type="transmembrane region" description="Helical" evidence="1">
    <location>
        <begin position="208"/>
        <end position="229"/>
    </location>
</feature>
<dbReference type="PANTHER" id="PTHR41282:SF1">
    <property type="entry name" value="CONSERVED TRANSMEMBRANE PROTEIN-RELATED"/>
    <property type="match status" value="1"/>
</dbReference>
<gene>
    <name evidence="2" type="ORF">IW245_005136</name>
</gene>
<name>A0A8J7KRW1_9ACTN</name>
<keyword evidence="1" id="KW-1133">Transmembrane helix</keyword>
<feature type="transmembrane region" description="Helical" evidence="1">
    <location>
        <begin position="167"/>
        <end position="188"/>
    </location>
</feature>
<keyword evidence="1" id="KW-0812">Transmembrane</keyword>
<dbReference type="AlphaFoldDB" id="A0A8J7KRW1"/>
<evidence type="ECO:0000313" key="2">
    <source>
        <dbReference type="EMBL" id="MBG6138942.1"/>
    </source>
</evidence>
<dbReference type="EMBL" id="JADOUF010000001">
    <property type="protein sequence ID" value="MBG6138942.1"/>
    <property type="molecule type" value="Genomic_DNA"/>
</dbReference>
<dbReference type="Pfam" id="PF12811">
    <property type="entry name" value="BaxI_1"/>
    <property type="match status" value="1"/>
</dbReference>
<dbReference type="PANTHER" id="PTHR41282">
    <property type="entry name" value="CONSERVED TRANSMEMBRANE PROTEIN-RELATED"/>
    <property type="match status" value="1"/>
</dbReference>
<keyword evidence="3" id="KW-1185">Reference proteome</keyword>
<feature type="transmembrane region" description="Helical" evidence="1">
    <location>
        <begin position="241"/>
        <end position="258"/>
    </location>
</feature>
<organism evidence="2 3">
    <name type="scientific">Longispora fulva</name>
    <dbReference type="NCBI Taxonomy" id="619741"/>
    <lineage>
        <taxon>Bacteria</taxon>
        <taxon>Bacillati</taxon>
        <taxon>Actinomycetota</taxon>
        <taxon>Actinomycetes</taxon>
        <taxon>Micromonosporales</taxon>
        <taxon>Micromonosporaceae</taxon>
        <taxon>Longispora</taxon>
    </lineage>
</organism>
<dbReference type="Proteomes" id="UP000622552">
    <property type="component" value="Unassembled WGS sequence"/>
</dbReference>
<accession>A0A8J7KRW1</accession>
<feature type="transmembrane region" description="Helical" evidence="1">
    <location>
        <begin position="107"/>
        <end position="127"/>
    </location>
</feature>
<reference evidence="2" key="1">
    <citation type="submission" date="2020-11" db="EMBL/GenBank/DDBJ databases">
        <title>Sequencing the genomes of 1000 actinobacteria strains.</title>
        <authorList>
            <person name="Klenk H.-P."/>
        </authorList>
    </citation>
    <scope>NUCLEOTIDE SEQUENCE</scope>
    <source>
        <strain evidence="2">DSM 45356</strain>
    </source>
</reference>
<protein>
    <submittedName>
        <fullName evidence="2">Putative YccA/Bax inhibitor family protein</fullName>
    </submittedName>
</protein>
<proteinExistence type="predicted"/>